<dbReference type="Gene3D" id="3.30.540.10">
    <property type="entry name" value="Fructose-1,6-Bisphosphatase, subunit A, domain 1"/>
    <property type="match status" value="1"/>
</dbReference>
<sequence>MNIDIEQLKTIVISASKEELLPRFNSVKRNYKRDGSVVTEADLVMQARLITSLKALYPDIALLGEEMSVEQQQTLLASDTPLWCLDPVDGTSNFVAGVPYFCVSLALIENGKVTLGLIYDPIRDECFTAQRGQGAYLNNERLMSEDTGLQLKEAIALIDFKRLTPELATELVTRRPYGSQRSLGSIALELCWIAAGRGHIYLHGKQQLWDYAAAQLILSEAGALALTLEGKALGSDSLKPISTVAALDESLFNEWTTYLTVSR</sequence>
<protein>
    <recommendedName>
        <fullName evidence="4">Inositol monophosphatase</fullName>
    </recommendedName>
</protein>
<dbReference type="InterPro" id="IPR000760">
    <property type="entry name" value="Inositol_monophosphatase-like"/>
</dbReference>
<evidence type="ECO:0000313" key="3">
    <source>
        <dbReference type="EMBL" id="KKN47604.1"/>
    </source>
</evidence>
<dbReference type="CDD" id="cd01637">
    <property type="entry name" value="IMPase_like"/>
    <property type="match status" value="1"/>
</dbReference>
<organism evidence="3">
    <name type="scientific">marine sediment metagenome</name>
    <dbReference type="NCBI Taxonomy" id="412755"/>
    <lineage>
        <taxon>unclassified sequences</taxon>
        <taxon>metagenomes</taxon>
        <taxon>ecological metagenomes</taxon>
    </lineage>
</organism>
<comment type="caution">
    <text evidence="3">The sequence shown here is derived from an EMBL/GenBank/DDBJ whole genome shotgun (WGS) entry which is preliminary data.</text>
</comment>
<name>A0A0F9QYJ0_9ZZZZ</name>
<dbReference type="InterPro" id="IPR020550">
    <property type="entry name" value="Inositol_monophosphatase_CS"/>
</dbReference>
<feature type="non-terminal residue" evidence="3">
    <location>
        <position position="1"/>
    </location>
</feature>
<keyword evidence="1" id="KW-0479">Metal-binding</keyword>
<dbReference type="GO" id="GO:0046872">
    <property type="term" value="F:metal ion binding"/>
    <property type="evidence" value="ECO:0007669"/>
    <property type="project" value="UniProtKB-KW"/>
</dbReference>
<dbReference type="Pfam" id="PF00459">
    <property type="entry name" value="Inositol_P"/>
    <property type="match status" value="1"/>
</dbReference>
<reference evidence="3" key="1">
    <citation type="journal article" date="2015" name="Nature">
        <title>Complex archaea that bridge the gap between prokaryotes and eukaryotes.</title>
        <authorList>
            <person name="Spang A."/>
            <person name="Saw J.H."/>
            <person name="Jorgensen S.L."/>
            <person name="Zaremba-Niedzwiedzka K."/>
            <person name="Martijn J."/>
            <person name="Lind A.E."/>
            <person name="van Eijk R."/>
            <person name="Schleper C."/>
            <person name="Guy L."/>
            <person name="Ettema T.J."/>
        </authorList>
    </citation>
    <scope>NUCLEOTIDE SEQUENCE</scope>
</reference>
<dbReference type="PRINTS" id="PR00377">
    <property type="entry name" value="IMPHPHTASES"/>
</dbReference>
<evidence type="ECO:0000256" key="1">
    <source>
        <dbReference type="ARBA" id="ARBA00022723"/>
    </source>
</evidence>
<dbReference type="AlphaFoldDB" id="A0A0F9QYJ0"/>
<dbReference type="SUPFAM" id="SSF56655">
    <property type="entry name" value="Carbohydrate phosphatase"/>
    <property type="match status" value="1"/>
</dbReference>
<dbReference type="GO" id="GO:0008934">
    <property type="term" value="F:inositol monophosphate 1-phosphatase activity"/>
    <property type="evidence" value="ECO:0007669"/>
    <property type="project" value="TreeGrafter"/>
</dbReference>
<dbReference type="GO" id="GO:0007165">
    <property type="term" value="P:signal transduction"/>
    <property type="evidence" value="ECO:0007669"/>
    <property type="project" value="TreeGrafter"/>
</dbReference>
<evidence type="ECO:0000256" key="2">
    <source>
        <dbReference type="ARBA" id="ARBA00022842"/>
    </source>
</evidence>
<proteinExistence type="predicted"/>
<dbReference type="PANTHER" id="PTHR20854">
    <property type="entry name" value="INOSITOL MONOPHOSPHATASE"/>
    <property type="match status" value="1"/>
</dbReference>
<dbReference type="PANTHER" id="PTHR20854:SF4">
    <property type="entry name" value="INOSITOL-1-MONOPHOSPHATASE-RELATED"/>
    <property type="match status" value="1"/>
</dbReference>
<keyword evidence="2" id="KW-0460">Magnesium</keyword>
<evidence type="ECO:0008006" key="4">
    <source>
        <dbReference type="Google" id="ProtNLM"/>
    </source>
</evidence>
<dbReference type="GO" id="GO:0006020">
    <property type="term" value="P:inositol metabolic process"/>
    <property type="evidence" value="ECO:0007669"/>
    <property type="project" value="TreeGrafter"/>
</dbReference>
<dbReference type="PROSITE" id="PS00630">
    <property type="entry name" value="IMP_2"/>
    <property type="match status" value="1"/>
</dbReference>
<dbReference type="Gene3D" id="3.40.190.80">
    <property type="match status" value="1"/>
</dbReference>
<dbReference type="EMBL" id="LAZR01001266">
    <property type="protein sequence ID" value="KKN47604.1"/>
    <property type="molecule type" value="Genomic_DNA"/>
</dbReference>
<gene>
    <name evidence="3" type="ORF">LCGC14_0661100</name>
</gene>
<dbReference type="GO" id="GO:0046854">
    <property type="term" value="P:phosphatidylinositol phosphate biosynthetic process"/>
    <property type="evidence" value="ECO:0007669"/>
    <property type="project" value="InterPro"/>
</dbReference>
<accession>A0A0F9QYJ0</accession>